<evidence type="ECO:0000313" key="4">
    <source>
        <dbReference type="Proteomes" id="UP001162098"/>
    </source>
</evidence>
<dbReference type="InterPro" id="IPR036269">
    <property type="entry name" value="Rho_N_sf"/>
</dbReference>
<dbReference type="Gene3D" id="1.10.720.10">
    <property type="match status" value="1"/>
</dbReference>
<feature type="domain" description="Rho termination factor-like N-terminal" evidence="2">
    <location>
        <begin position="8"/>
        <end position="48"/>
    </location>
</feature>
<dbReference type="InterPro" id="IPR011112">
    <property type="entry name" value="Rho-like_N"/>
</dbReference>
<dbReference type="SUPFAM" id="SSF68912">
    <property type="entry name" value="Rho N-terminal domain-like"/>
    <property type="match status" value="1"/>
</dbReference>
<keyword evidence="4" id="KW-1185">Reference proteome</keyword>
<feature type="region of interest" description="Disordered" evidence="1">
    <location>
        <begin position="49"/>
        <end position="79"/>
    </location>
</feature>
<organism evidence="3 4">
    <name type="scientific">Medusavirus stheno T3</name>
    <dbReference type="NCBI Taxonomy" id="3069717"/>
    <lineage>
        <taxon>Viruses</taxon>
        <taxon>Varidnaviria</taxon>
        <taxon>Bamfordvirae</taxon>
        <taxon>Nucleocytoviricota</taxon>
        <taxon>Megaviricetes</taxon>
        <taxon>Mamonoviridae</taxon>
        <taxon>Medusavirus</taxon>
        <taxon>Medusavirus sthenus</taxon>
    </lineage>
</organism>
<accession>A0A7S7YEA8</accession>
<protein>
    <recommendedName>
        <fullName evidence="2">Rho termination factor-like N-terminal domain-containing protein</fullName>
    </recommendedName>
</protein>
<dbReference type="Proteomes" id="UP001162098">
    <property type="component" value="Segment"/>
</dbReference>
<evidence type="ECO:0000256" key="1">
    <source>
        <dbReference type="SAM" id="MobiDB-lite"/>
    </source>
</evidence>
<dbReference type="SMART" id="SM00959">
    <property type="entry name" value="Rho_N"/>
    <property type="match status" value="1"/>
</dbReference>
<evidence type="ECO:0000313" key="3">
    <source>
        <dbReference type="EMBL" id="QPB44186.1"/>
    </source>
</evidence>
<evidence type="ECO:0000259" key="2">
    <source>
        <dbReference type="SMART" id="SM00959"/>
    </source>
</evidence>
<dbReference type="GO" id="GO:0006353">
    <property type="term" value="P:DNA-templated transcription termination"/>
    <property type="evidence" value="ECO:0007669"/>
    <property type="project" value="InterPro"/>
</dbReference>
<dbReference type="KEGG" id="vg:80543382"/>
<reference evidence="3 4" key="1">
    <citation type="submission" date="2020-09" db="EMBL/GenBank/DDBJ databases">
        <authorList>
            <person name="Zhang R."/>
            <person name="Garcia K."/>
            <person name="Ogata H."/>
        </authorList>
    </citation>
    <scope>NUCLEOTIDE SEQUENCE [LARGE SCALE GENOMIC DNA]</scope>
    <source>
        <strain evidence="4">stheno</strain>
    </source>
</reference>
<sequence length="119" mass="13485">MPARKNTDLEKLKVVALRKMAIDAGIAGYNKMRKAELITALRKSSVGRMRRSDLATIPHERRRSPRSVSRMEPEFNMDGDDDAGMCEMCSIILAVLHPELAENDALRQVLASLQKRRKH</sequence>
<dbReference type="EMBL" id="MW018138">
    <property type="protein sequence ID" value="QPB44186.1"/>
    <property type="molecule type" value="Genomic_DNA"/>
</dbReference>
<proteinExistence type="predicted"/>
<dbReference type="Pfam" id="PF07498">
    <property type="entry name" value="Rho_N"/>
    <property type="match status" value="1"/>
</dbReference>
<name>A0A7S7YEA8_9VIRU</name>